<feature type="compositionally biased region" description="Low complexity" evidence="1">
    <location>
        <begin position="236"/>
        <end position="261"/>
    </location>
</feature>
<keyword evidence="5" id="KW-1185">Reference proteome</keyword>
<feature type="region of interest" description="Disordered" evidence="1">
    <location>
        <begin position="145"/>
        <end position="261"/>
    </location>
</feature>
<organism evidence="4 5">
    <name type="scientific">Methylobacterium gnaphalii</name>
    <dbReference type="NCBI Taxonomy" id="1010610"/>
    <lineage>
        <taxon>Bacteria</taxon>
        <taxon>Pseudomonadati</taxon>
        <taxon>Pseudomonadota</taxon>
        <taxon>Alphaproteobacteria</taxon>
        <taxon>Hyphomicrobiales</taxon>
        <taxon>Methylobacteriaceae</taxon>
        <taxon>Methylobacterium</taxon>
    </lineage>
</organism>
<feature type="transmembrane region" description="Helical" evidence="2">
    <location>
        <begin position="31"/>
        <end position="52"/>
    </location>
</feature>
<keyword evidence="2" id="KW-1133">Transmembrane helix</keyword>
<feature type="compositionally biased region" description="Polar residues" evidence="1">
    <location>
        <begin position="156"/>
        <end position="172"/>
    </location>
</feature>
<dbReference type="Pfam" id="PF25917">
    <property type="entry name" value="BSH_RND"/>
    <property type="match status" value="1"/>
</dbReference>
<sequence length="261" mass="27542">MSGTATIDTLMATPAPAQEKGARKRPSIKRLALVGVALLAMVGWAFYGRYWWDTGRFLESTDDAYVGGDVTVIAPRVSGFVAEVLVADNQRVRAGDLLIRIDDRDYRAALAKAEAAVAAQEAALLNLDANRHLQEAVIAQGKADLAAAAPRPRARVSTTPAIVSSRPTNTPLSSASSRRMPTTRRPQPPSTRPRRTSKQPSAGSRLSTRRSGRPKPPASRPGLNVTPPGSTSAIPTSVRRSTASSATAAPAPAPTPRLGRA</sequence>
<dbReference type="Proteomes" id="UP000321750">
    <property type="component" value="Unassembled WGS sequence"/>
</dbReference>
<dbReference type="AlphaFoldDB" id="A0A512JQI2"/>
<reference evidence="4 5" key="1">
    <citation type="submission" date="2019-07" db="EMBL/GenBank/DDBJ databases">
        <title>Whole genome shotgun sequence of Methylobacterium gnaphalii NBRC 107716.</title>
        <authorList>
            <person name="Hosoyama A."/>
            <person name="Uohara A."/>
            <person name="Ohji S."/>
            <person name="Ichikawa N."/>
        </authorList>
    </citation>
    <scope>NUCLEOTIDE SEQUENCE [LARGE SCALE GENOMIC DNA]</scope>
    <source>
        <strain evidence="4 5">NBRC 107716</strain>
    </source>
</reference>
<dbReference type="PANTHER" id="PTHR30386">
    <property type="entry name" value="MEMBRANE FUSION SUBUNIT OF EMRAB-TOLC MULTIDRUG EFFLUX PUMP"/>
    <property type="match status" value="1"/>
</dbReference>
<accession>A0A512JQI2</accession>
<evidence type="ECO:0000259" key="3">
    <source>
        <dbReference type="Pfam" id="PF25917"/>
    </source>
</evidence>
<dbReference type="InterPro" id="IPR050739">
    <property type="entry name" value="MFP"/>
</dbReference>
<proteinExistence type="predicted"/>
<evidence type="ECO:0000313" key="4">
    <source>
        <dbReference type="EMBL" id="GEP12227.1"/>
    </source>
</evidence>
<comment type="caution">
    <text evidence="4">The sequence shown here is derived from an EMBL/GenBank/DDBJ whole genome shotgun (WGS) entry which is preliminary data.</text>
</comment>
<keyword evidence="2" id="KW-0472">Membrane</keyword>
<evidence type="ECO:0000256" key="2">
    <source>
        <dbReference type="SAM" id="Phobius"/>
    </source>
</evidence>
<dbReference type="PANTHER" id="PTHR30386:SF24">
    <property type="entry name" value="MULTIDRUG RESISTANCE EFFLUX PUMP"/>
    <property type="match status" value="1"/>
</dbReference>
<dbReference type="EMBL" id="BJZV01000033">
    <property type="protein sequence ID" value="GEP12227.1"/>
    <property type="molecule type" value="Genomic_DNA"/>
</dbReference>
<name>A0A512JQI2_9HYPH</name>
<protein>
    <recommendedName>
        <fullName evidence="3">Multidrug resistance protein MdtA-like barrel-sandwich hybrid domain-containing protein</fullName>
    </recommendedName>
</protein>
<evidence type="ECO:0000313" key="5">
    <source>
        <dbReference type="Proteomes" id="UP000321750"/>
    </source>
</evidence>
<keyword evidence="2" id="KW-0812">Transmembrane</keyword>
<evidence type="ECO:0000256" key="1">
    <source>
        <dbReference type="SAM" id="MobiDB-lite"/>
    </source>
</evidence>
<feature type="compositionally biased region" description="Low complexity" evidence="1">
    <location>
        <begin position="173"/>
        <end position="185"/>
    </location>
</feature>
<dbReference type="Gene3D" id="2.40.50.100">
    <property type="match status" value="1"/>
</dbReference>
<gene>
    <name evidence="4" type="ORF">MGN01_40720</name>
</gene>
<dbReference type="SUPFAM" id="SSF111369">
    <property type="entry name" value="HlyD-like secretion proteins"/>
    <property type="match status" value="1"/>
</dbReference>
<dbReference type="InterPro" id="IPR058625">
    <property type="entry name" value="MdtA-like_BSH"/>
</dbReference>
<feature type="domain" description="Multidrug resistance protein MdtA-like barrel-sandwich hybrid" evidence="3">
    <location>
        <begin position="73"/>
        <end position="155"/>
    </location>
</feature>